<evidence type="ECO:0000313" key="4">
    <source>
        <dbReference type="EMBL" id="ETN37837.1"/>
    </source>
</evidence>
<feature type="compositionally biased region" description="Acidic residues" evidence="2">
    <location>
        <begin position="1"/>
        <end position="11"/>
    </location>
</feature>
<dbReference type="PANTHER" id="PTHR13452">
    <property type="entry name" value="THUMP DOMAIN CONTAINING PROTEIN 1-RELATED"/>
    <property type="match status" value="1"/>
</dbReference>
<reference evidence="4 5" key="1">
    <citation type="submission" date="2013-03" db="EMBL/GenBank/DDBJ databases">
        <title>The Genome Sequence of Phialophora europaea CBS 101466.</title>
        <authorList>
            <consortium name="The Broad Institute Genomics Platform"/>
            <person name="Cuomo C."/>
            <person name="de Hoog S."/>
            <person name="Gorbushina A."/>
            <person name="Walker B."/>
            <person name="Young S.K."/>
            <person name="Zeng Q."/>
            <person name="Gargeya S."/>
            <person name="Fitzgerald M."/>
            <person name="Haas B."/>
            <person name="Abouelleil A."/>
            <person name="Allen A.W."/>
            <person name="Alvarado L."/>
            <person name="Arachchi H.M."/>
            <person name="Berlin A.M."/>
            <person name="Chapman S.B."/>
            <person name="Gainer-Dewar J."/>
            <person name="Goldberg J."/>
            <person name="Griggs A."/>
            <person name="Gujja S."/>
            <person name="Hansen M."/>
            <person name="Howarth C."/>
            <person name="Imamovic A."/>
            <person name="Ireland A."/>
            <person name="Larimer J."/>
            <person name="McCowan C."/>
            <person name="Murphy C."/>
            <person name="Pearson M."/>
            <person name="Poon T.W."/>
            <person name="Priest M."/>
            <person name="Roberts A."/>
            <person name="Saif S."/>
            <person name="Shea T."/>
            <person name="Sisk P."/>
            <person name="Sykes S."/>
            <person name="Wortman J."/>
            <person name="Nusbaum C."/>
            <person name="Birren B."/>
        </authorList>
    </citation>
    <scope>NUCLEOTIDE SEQUENCE [LARGE SCALE GENOMIC DNA]</scope>
    <source>
        <strain evidence="4 5">CBS 101466</strain>
    </source>
</reference>
<dbReference type="Proteomes" id="UP000030752">
    <property type="component" value="Unassembled WGS sequence"/>
</dbReference>
<dbReference type="OrthoDB" id="367221at2759"/>
<dbReference type="CDD" id="cd11717">
    <property type="entry name" value="THUMP_THUMPD1_like"/>
    <property type="match status" value="1"/>
</dbReference>
<dbReference type="PROSITE" id="PS51165">
    <property type="entry name" value="THUMP"/>
    <property type="match status" value="1"/>
</dbReference>
<feature type="region of interest" description="Disordered" evidence="2">
    <location>
        <begin position="252"/>
        <end position="274"/>
    </location>
</feature>
<organism evidence="4 5">
    <name type="scientific">Cyphellophora europaea (strain CBS 101466)</name>
    <name type="common">Phialophora europaea</name>
    <dbReference type="NCBI Taxonomy" id="1220924"/>
    <lineage>
        <taxon>Eukaryota</taxon>
        <taxon>Fungi</taxon>
        <taxon>Dikarya</taxon>
        <taxon>Ascomycota</taxon>
        <taxon>Pezizomycotina</taxon>
        <taxon>Eurotiomycetes</taxon>
        <taxon>Chaetothyriomycetidae</taxon>
        <taxon>Chaetothyriales</taxon>
        <taxon>Cyphellophoraceae</taxon>
        <taxon>Cyphellophora</taxon>
    </lineage>
</organism>
<dbReference type="Pfam" id="PF02926">
    <property type="entry name" value="THUMP"/>
    <property type="match status" value="1"/>
</dbReference>
<evidence type="ECO:0000313" key="5">
    <source>
        <dbReference type="Proteomes" id="UP000030752"/>
    </source>
</evidence>
<protein>
    <recommendedName>
        <fullName evidence="3">THUMP domain-containing protein</fullName>
    </recommendedName>
</protein>
<name>W2RMZ7_CYPE1</name>
<dbReference type="EMBL" id="KB822723">
    <property type="protein sequence ID" value="ETN37837.1"/>
    <property type="molecule type" value="Genomic_DNA"/>
</dbReference>
<proteinExistence type="predicted"/>
<dbReference type="InParanoid" id="W2RMZ7"/>
<dbReference type="PANTHER" id="PTHR13452:SF10">
    <property type="entry name" value="THUMP DOMAIN-CONTAINING PROTEIN 1"/>
    <property type="match status" value="1"/>
</dbReference>
<keyword evidence="5" id="KW-1185">Reference proteome</keyword>
<dbReference type="SUPFAM" id="SSF143437">
    <property type="entry name" value="THUMP domain-like"/>
    <property type="match status" value="1"/>
</dbReference>
<dbReference type="Gene3D" id="3.30.2300.10">
    <property type="entry name" value="THUMP superfamily"/>
    <property type="match status" value="1"/>
</dbReference>
<feature type="compositionally biased region" description="Basic and acidic residues" evidence="2">
    <location>
        <begin position="252"/>
        <end position="263"/>
    </location>
</feature>
<dbReference type="STRING" id="1220924.W2RMZ7"/>
<sequence length="274" mass="30180">MEDLLSEELGLDNDSAPTNTLPEGDKNEKTQAEAAPSDNADRGIEDDIERELAELAGQSVAGEKRKRPSETTSGEADSASKTAKLGLVTLDIPCVSFVRFPLGFEHEPVSVVTKICRDAESQPERQRSRFIKRLTPLSRVRKVMSGGVEELCKDVLPPVFGDGQPRKYAVRVTVRNNNQVEKDQIIKTVAGAVRELGLVGGDDAESKHKVSLKGYDNLVLVEIYRNVVGMSVVGDDWERLRRFNLSEIYAEGRKAKNDSESQRKPAVTEVQSAD</sequence>
<gene>
    <name evidence="4" type="ORF">HMPREF1541_07460</name>
</gene>
<dbReference type="VEuPathDB" id="FungiDB:HMPREF1541_07460"/>
<feature type="domain" description="THUMP" evidence="3">
    <location>
        <begin position="119"/>
        <end position="234"/>
    </location>
</feature>
<evidence type="ECO:0000256" key="2">
    <source>
        <dbReference type="SAM" id="MobiDB-lite"/>
    </source>
</evidence>
<accession>W2RMZ7</accession>
<dbReference type="GO" id="GO:0003723">
    <property type="term" value="F:RNA binding"/>
    <property type="evidence" value="ECO:0007669"/>
    <property type="project" value="UniProtKB-UniRule"/>
</dbReference>
<dbReference type="GO" id="GO:0006400">
    <property type="term" value="P:tRNA modification"/>
    <property type="evidence" value="ECO:0007669"/>
    <property type="project" value="InterPro"/>
</dbReference>
<dbReference type="RefSeq" id="XP_008720006.1">
    <property type="nucleotide sequence ID" value="XM_008721784.1"/>
</dbReference>
<feature type="region of interest" description="Disordered" evidence="2">
    <location>
        <begin position="1"/>
        <end position="80"/>
    </location>
</feature>
<dbReference type="HOGENOM" id="CLU_039352_2_2_1"/>
<evidence type="ECO:0000259" key="3">
    <source>
        <dbReference type="PROSITE" id="PS51165"/>
    </source>
</evidence>
<evidence type="ECO:0000256" key="1">
    <source>
        <dbReference type="PROSITE-ProRule" id="PRU00529"/>
    </source>
</evidence>
<dbReference type="GeneID" id="19974799"/>
<dbReference type="AlphaFoldDB" id="W2RMZ7"/>
<dbReference type="InterPro" id="IPR040183">
    <property type="entry name" value="THUMPD1-like"/>
</dbReference>
<dbReference type="FunCoup" id="W2RMZ7">
    <property type="interactions" value="851"/>
</dbReference>
<dbReference type="eggNOG" id="KOG3943">
    <property type="taxonomic scope" value="Eukaryota"/>
</dbReference>
<feature type="compositionally biased region" description="Basic and acidic residues" evidence="2">
    <location>
        <begin position="39"/>
        <end position="53"/>
    </location>
</feature>
<keyword evidence="1" id="KW-0694">RNA-binding</keyword>
<dbReference type="InterPro" id="IPR004114">
    <property type="entry name" value="THUMP_dom"/>
</dbReference>
<feature type="compositionally biased region" description="Polar residues" evidence="2">
    <location>
        <begin position="70"/>
        <end position="80"/>
    </location>
</feature>